<keyword evidence="2" id="KW-1185">Reference proteome</keyword>
<keyword evidence="1" id="KW-0808">Transferase</keyword>
<dbReference type="AlphaFoldDB" id="A0A0F4VL79"/>
<comment type="caution">
    <text evidence="1">The sequence shown here is derived from an EMBL/GenBank/DDBJ whole genome shotgun (WGS) entry which is preliminary data.</text>
</comment>
<organism evidence="1 2">
    <name type="scientific">Candidatus Liberibacter solanacearum</name>
    <dbReference type="NCBI Taxonomy" id="556287"/>
    <lineage>
        <taxon>Bacteria</taxon>
        <taxon>Pseudomonadati</taxon>
        <taxon>Pseudomonadota</taxon>
        <taxon>Alphaproteobacteria</taxon>
        <taxon>Hyphomicrobiales</taxon>
        <taxon>Rhizobiaceae</taxon>
        <taxon>Liberibacter</taxon>
    </lineage>
</organism>
<evidence type="ECO:0000313" key="1">
    <source>
        <dbReference type="EMBL" id="KJZ82216.1"/>
    </source>
</evidence>
<evidence type="ECO:0000313" key="2">
    <source>
        <dbReference type="Proteomes" id="UP000033731"/>
    </source>
</evidence>
<dbReference type="EMBL" id="JMTK01000002">
    <property type="protein sequence ID" value="KJZ82216.1"/>
    <property type="molecule type" value="Genomic_DNA"/>
</dbReference>
<gene>
    <name evidence="1" type="ORF">DJ66_0959</name>
</gene>
<accession>A0A0F4VL79</accession>
<sequence length="54" mass="6765">MKSYANDCKKAREHVFKKIYFSLQCCNLQYDLYSYRYIIVPLYYVEWKFFAIFI</sequence>
<dbReference type="PATRIC" id="fig|556287.9.peg.980"/>
<protein>
    <submittedName>
        <fullName evidence="1">5-Enolpyruvylshikimate-3-phosphate synthase</fullName>
        <ecNumber evidence="1">2.5.1.19</ecNumber>
    </submittedName>
</protein>
<dbReference type="EC" id="2.5.1.19" evidence="1"/>
<name>A0A0F4VL79_9HYPH</name>
<dbReference type="GO" id="GO:0003866">
    <property type="term" value="F:3-phosphoshikimate 1-carboxyvinyltransferase activity"/>
    <property type="evidence" value="ECO:0007669"/>
    <property type="project" value="UniProtKB-EC"/>
</dbReference>
<reference evidence="1 2" key="1">
    <citation type="journal article" date="2015" name="Phytopathology">
        <title>Genomes of Candidatus Liberibacter solanacearum haplotype A from New Zealand and the USA suggest significant genome plasticity in the species.</title>
        <authorList>
            <person name="Thompson S.M."/>
            <person name="Johnson C.P."/>
            <person name="Lu A.Y."/>
            <person name="Frampton R.A."/>
            <person name="Sullivan K.L."/>
            <person name="Fiers M.W."/>
            <person name="Crowhurst R.N."/>
            <person name="Pitman A.R."/>
            <person name="Scott I."/>
            <person name="Gudmestad N.C."/>
            <person name="Smith G.R."/>
        </authorList>
    </citation>
    <scope>NUCLEOTIDE SEQUENCE [LARGE SCALE GENOMIC DNA]</scope>
    <source>
        <strain evidence="1 2">LsoNZ1</strain>
    </source>
</reference>
<dbReference type="Proteomes" id="UP000033731">
    <property type="component" value="Unassembled WGS sequence"/>
</dbReference>
<proteinExistence type="predicted"/>